<name>A0AAN7ZKQ6_9COLE</name>
<keyword evidence="1" id="KW-0732">Signal</keyword>
<dbReference type="AlphaFoldDB" id="A0AAN7ZKQ6"/>
<dbReference type="Proteomes" id="UP001329430">
    <property type="component" value="Chromosome 2"/>
</dbReference>
<dbReference type="Gene3D" id="1.10.238.20">
    <property type="entry name" value="Pheromone/general odorant binding protein domain"/>
    <property type="match status" value="1"/>
</dbReference>
<reference evidence="2 3" key="1">
    <citation type="journal article" date="2024" name="Insects">
        <title>An Improved Chromosome-Level Genome Assembly of the Firefly Pyrocoelia pectoralis.</title>
        <authorList>
            <person name="Fu X."/>
            <person name="Meyer-Rochow V.B."/>
            <person name="Ballantyne L."/>
            <person name="Zhu X."/>
        </authorList>
    </citation>
    <scope>NUCLEOTIDE SEQUENCE [LARGE SCALE GENOMIC DNA]</scope>
    <source>
        <strain evidence="2">XCY_ONT2</strain>
    </source>
</reference>
<proteinExistence type="predicted"/>
<dbReference type="InterPro" id="IPR006170">
    <property type="entry name" value="PBP/GOBP"/>
</dbReference>
<dbReference type="EMBL" id="JAVRBK010000002">
    <property type="protein sequence ID" value="KAK5647192.1"/>
    <property type="molecule type" value="Genomic_DNA"/>
</dbReference>
<comment type="caution">
    <text evidence="2">The sequence shown here is derived from an EMBL/GenBank/DDBJ whole genome shotgun (WGS) entry which is preliminary data.</text>
</comment>
<dbReference type="InterPro" id="IPR036728">
    <property type="entry name" value="PBP_GOBP_sf"/>
</dbReference>
<feature type="chain" id="PRO_5043048386" evidence="1">
    <location>
        <begin position="17"/>
        <end position="120"/>
    </location>
</feature>
<gene>
    <name evidence="2" type="ORF">RI129_002084</name>
</gene>
<feature type="signal peptide" evidence="1">
    <location>
        <begin position="1"/>
        <end position="16"/>
    </location>
</feature>
<organism evidence="2 3">
    <name type="scientific">Pyrocoelia pectoralis</name>
    <dbReference type="NCBI Taxonomy" id="417401"/>
    <lineage>
        <taxon>Eukaryota</taxon>
        <taxon>Metazoa</taxon>
        <taxon>Ecdysozoa</taxon>
        <taxon>Arthropoda</taxon>
        <taxon>Hexapoda</taxon>
        <taxon>Insecta</taxon>
        <taxon>Pterygota</taxon>
        <taxon>Neoptera</taxon>
        <taxon>Endopterygota</taxon>
        <taxon>Coleoptera</taxon>
        <taxon>Polyphaga</taxon>
        <taxon>Elateriformia</taxon>
        <taxon>Elateroidea</taxon>
        <taxon>Lampyridae</taxon>
        <taxon>Lampyrinae</taxon>
        <taxon>Pyrocoelia</taxon>
    </lineage>
</organism>
<dbReference type="GO" id="GO:0005549">
    <property type="term" value="F:odorant binding"/>
    <property type="evidence" value="ECO:0007669"/>
    <property type="project" value="InterPro"/>
</dbReference>
<dbReference type="SUPFAM" id="SSF47565">
    <property type="entry name" value="Insect pheromone/odorant-binding proteins"/>
    <property type="match status" value="1"/>
</dbReference>
<evidence type="ECO:0000313" key="2">
    <source>
        <dbReference type="EMBL" id="KAK5647192.1"/>
    </source>
</evidence>
<dbReference type="Pfam" id="PF01395">
    <property type="entry name" value="PBP_GOBP"/>
    <property type="match status" value="1"/>
</dbReference>
<dbReference type="SMART" id="SM00708">
    <property type="entry name" value="PhBP"/>
    <property type="match status" value="1"/>
</dbReference>
<evidence type="ECO:0000256" key="1">
    <source>
        <dbReference type="SAM" id="SignalP"/>
    </source>
</evidence>
<keyword evidence="3" id="KW-1185">Reference proteome</keyword>
<protein>
    <submittedName>
        <fullName evidence="2">Uncharacterized protein</fullName>
    </submittedName>
</protein>
<dbReference type="CDD" id="cd23992">
    <property type="entry name" value="PBP_GOBP"/>
    <property type="match status" value="1"/>
</dbReference>
<evidence type="ECO:0000313" key="3">
    <source>
        <dbReference type="Proteomes" id="UP001329430"/>
    </source>
</evidence>
<sequence length="120" mass="13737">MKVITLFVCLITLSLQRVFETVKDECIQETNANPVFVEKVIALQDFEDDYDLMCFQKCVFVRLNTMDANGEVAKEVVMSQLPITEDVNAEIVSQICCFLKGKDSCETAFLVWRCFVRSSF</sequence>
<accession>A0AAN7ZKQ6</accession>